<dbReference type="PROSITE" id="PS50823">
    <property type="entry name" value="KH_TYPE_2"/>
    <property type="match status" value="1"/>
</dbReference>
<dbReference type="AlphaFoldDB" id="A0A0G1WD61"/>
<evidence type="ECO:0000256" key="10">
    <source>
        <dbReference type="SAM" id="MobiDB-lite"/>
    </source>
</evidence>
<comment type="function">
    <text evidence="6">Binds the lower part of the 30S subunit head. Binds mRNA in the 70S ribosome, positioning it for translation.</text>
</comment>
<dbReference type="GO" id="GO:0005840">
    <property type="term" value="C:ribosome"/>
    <property type="evidence" value="ECO:0007669"/>
    <property type="project" value="UniProtKB-KW"/>
</dbReference>
<comment type="similarity">
    <text evidence="1">Belongs to the universal ribosomal protein uS3 family.</text>
</comment>
<dbReference type="InterPro" id="IPR004044">
    <property type="entry name" value="KH_dom_type_2"/>
</dbReference>
<feature type="domain" description="KH type-2" evidence="11">
    <location>
        <begin position="39"/>
        <end position="105"/>
    </location>
</feature>
<keyword evidence="4 12" id="KW-0689">Ribosomal protein</keyword>
<evidence type="ECO:0000256" key="1">
    <source>
        <dbReference type="ARBA" id="ARBA00010761"/>
    </source>
</evidence>
<dbReference type="InterPro" id="IPR009019">
    <property type="entry name" value="KH_sf_prok-type"/>
</dbReference>
<proteinExistence type="inferred from homology"/>
<reference evidence="12 13" key="1">
    <citation type="journal article" date="2015" name="Nature">
        <title>rRNA introns, odd ribosomes, and small enigmatic genomes across a large radiation of phyla.</title>
        <authorList>
            <person name="Brown C.T."/>
            <person name="Hug L.A."/>
            <person name="Thomas B.C."/>
            <person name="Sharon I."/>
            <person name="Castelle C.J."/>
            <person name="Singh A."/>
            <person name="Wilkins M.J."/>
            <person name="Williams K.H."/>
            <person name="Banfield J.F."/>
        </authorList>
    </citation>
    <scope>NUCLEOTIDE SEQUENCE [LARGE SCALE GENOMIC DNA]</scope>
</reference>
<dbReference type="GO" id="GO:1990904">
    <property type="term" value="C:ribonucleoprotein complex"/>
    <property type="evidence" value="ECO:0007669"/>
    <property type="project" value="UniProtKB-KW"/>
</dbReference>
<accession>A0A0G1WD61</accession>
<feature type="region of interest" description="Disordered" evidence="10">
    <location>
        <begin position="101"/>
        <end position="133"/>
    </location>
</feature>
<evidence type="ECO:0000256" key="6">
    <source>
        <dbReference type="ARBA" id="ARBA00024998"/>
    </source>
</evidence>
<evidence type="ECO:0000256" key="2">
    <source>
        <dbReference type="ARBA" id="ARBA00022730"/>
    </source>
</evidence>
<protein>
    <recommendedName>
        <fullName evidence="7">Small ribosomal subunit protein uS3</fullName>
    </recommendedName>
    <alternativeName>
        <fullName evidence="8">30S ribosomal protein S3</fullName>
    </alternativeName>
</protein>
<comment type="caution">
    <text evidence="12">The sequence shown here is derived from an EMBL/GenBank/DDBJ whole genome shotgun (WGS) entry which is preliminary data.</text>
</comment>
<gene>
    <name evidence="12" type="ORF">UY16_C0009G0004</name>
</gene>
<dbReference type="Pfam" id="PF07650">
    <property type="entry name" value="KH_2"/>
    <property type="match status" value="1"/>
</dbReference>
<keyword evidence="2" id="KW-0699">rRNA-binding</keyword>
<evidence type="ECO:0000256" key="3">
    <source>
        <dbReference type="ARBA" id="ARBA00022884"/>
    </source>
</evidence>
<evidence type="ECO:0000256" key="8">
    <source>
        <dbReference type="ARBA" id="ARBA00035521"/>
    </source>
</evidence>
<dbReference type="SUPFAM" id="SSF54814">
    <property type="entry name" value="Prokaryotic type KH domain (KH-domain type II)"/>
    <property type="match status" value="1"/>
</dbReference>
<feature type="compositionally biased region" description="Polar residues" evidence="10">
    <location>
        <begin position="117"/>
        <end position="133"/>
    </location>
</feature>
<evidence type="ECO:0000256" key="4">
    <source>
        <dbReference type="ARBA" id="ARBA00022980"/>
    </source>
</evidence>
<evidence type="ECO:0000313" key="13">
    <source>
        <dbReference type="Proteomes" id="UP000034739"/>
    </source>
</evidence>
<evidence type="ECO:0000256" key="7">
    <source>
        <dbReference type="ARBA" id="ARBA00035257"/>
    </source>
</evidence>
<dbReference type="FunFam" id="3.30.300.20:FF:000001">
    <property type="entry name" value="30S ribosomal protein S3"/>
    <property type="match status" value="1"/>
</dbReference>
<dbReference type="CDD" id="cd02412">
    <property type="entry name" value="KH-II_30S_S3"/>
    <property type="match status" value="1"/>
</dbReference>
<dbReference type="GO" id="GO:0019843">
    <property type="term" value="F:rRNA binding"/>
    <property type="evidence" value="ECO:0007669"/>
    <property type="project" value="UniProtKB-KW"/>
</dbReference>
<dbReference type="Proteomes" id="UP000034739">
    <property type="component" value="Unassembled WGS sequence"/>
</dbReference>
<evidence type="ECO:0000256" key="5">
    <source>
        <dbReference type="ARBA" id="ARBA00023274"/>
    </source>
</evidence>
<dbReference type="InterPro" id="IPR015946">
    <property type="entry name" value="KH_dom-like_a/b"/>
</dbReference>
<evidence type="ECO:0000256" key="9">
    <source>
        <dbReference type="PROSITE-ProRule" id="PRU00118"/>
    </source>
</evidence>
<dbReference type="Gene3D" id="3.30.300.20">
    <property type="match status" value="1"/>
</dbReference>
<evidence type="ECO:0000259" key="11">
    <source>
        <dbReference type="PROSITE" id="PS50823"/>
    </source>
</evidence>
<dbReference type="EMBL" id="LCOY01000009">
    <property type="protein sequence ID" value="KKU88283.1"/>
    <property type="molecule type" value="Genomic_DNA"/>
</dbReference>
<name>A0A0G1WD61_9BACT</name>
<organism evidence="12 13">
    <name type="scientific">Candidatus Gottesmanbacteria bacterium GW2011_GWA2_47_9</name>
    <dbReference type="NCBI Taxonomy" id="1618445"/>
    <lineage>
        <taxon>Bacteria</taxon>
        <taxon>Candidatus Gottesmaniibacteriota</taxon>
    </lineage>
</organism>
<sequence>MGQKINPKGFRIGPVFGWESRWFADDRRYKEFFMVDVKLREVLFEKLKNAGLAQVEIERSINKIKVTLHVARPGVVIGRGGSGLEDLKKSIEKFMTSIDKKKDLQGRAGHGGRSQRRQNTFSRQNCRCRNSPS</sequence>
<evidence type="ECO:0000313" key="12">
    <source>
        <dbReference type="EMBL" id="KKU88283.1"/>
    </source>
</evidence>
<keyword evidence="5" id="KW-0687">Ribonucleoprotein</keyword>
<keyword evidence="3 9" id="KW-0694">RNA-binding</keyword>